<proteinExistence type="predicted"/>
<accession>E9IL92</accession>
<dbReference type="HOGENOM" id="CLU_1911959_0_0_1"/>
<gene>
    <name evidence="2" type="ORF">SINV_13078</name>
</gene>
<evidence type="ECO:0000256" key="1">
    <source>
        <dbReference type="SAM" id="MobiDB-lite"/>
    </source>
</evidence>
<feature type="compositionally biased region" description="Polar residues" evidence="1">
    <location>
        <begin position="112"/>
        <end position="133"/>
    </location>
</feature>
<name>E9IL92_SOLIN</name>
<protein>
    <submittedName>
        <fullName evidence="2">Uncharacterized protein</fullName>
    </submittedName>
</protein>
<reference evidence="2" key="1">
    <citation type="journal article" date="2011" name="Proc. Natl. Acad. Sci. U.S.A.">
        <title>The genome of the fire ant Solenopsis invicta.</title>
        <authorList>
            <person name="Wurm Y."/>
            <person name="Wang J."/>
            <person name="Riba-Grognuz O."/>
            <person name="Corona M."/>
            <person name="Nygaard S."/>
            <person name="Hunt B.G."/>
            <person name="Ingram K.K."/>
            <person name="Falquet L."/>
            <person name="Nipitwattanaphon M."/>
            <person name="Gotzek D."/>
            <person name="Dijkstra M.B."/>
            <person name="Oettler J."/>
            <person name="Comtesse F."/>
            <person name="Shih C.J."/>
            <person name="Wu W.J."/>
            <person name="Yang C.C."/>
            <person name="Thomas J."/>
            <person name="Beaudoing E."/>
            <person name="Pradervand S."/>
            <person name="Flegel V."/>
            <person name="Cook E.D."/>
            <person name="Fabbretti R."/>
            <person name="Stockinger H."/>
            <person name="Long L."/>
            <person name="Farmerie W.G."/>
            <person name="Oakey J."/>
            <person name="Boomsma J.J."/>
            <person name="Pamilo P."/>
            <person name="Yi S.V."/>
            <person name="Heinze J."/>
            <person name="Goodisman M.A."/>
            <person name="Farinelli L."/>
            <person name="Harshman K."/>
            <person name="Hulo N."/>
            <person name="Cerutti L."/>
            <person name="Xenarios I."/>
            <person name="Shoemaker D."/>
            <person name="Keller L."/>
        </authorList>
    </citation>
    <scope>NUCLEOTIDE SEQUENCE [LARGE SCALE GENOMIC DNA]</scope>
</reference>
<feature type="region of interest" description="Disordered" evidence="1">
    <location>
        <begin position="97"/>
        <end position="133"/>
    </location>
</feature>
<evidence type="ECO:0000313" key="2">
    <source>
        <dbReference type="EMBL" id="EFZ18661.1"/>
    </source>
</evidence>
<dbReference type="EMBL" id="GL764055">
    <property type="protein sequence ID" value="EFZ18661.1"/>
    <property type="molecule type" value="Genomic_DNA"/>
</dbReference>
<feature type="non-terminal residue" evidence="2">
    <location>
        <position position="133"/>
    </location>
</feature>
<dbReference type="AlphaFoldDB" id="E9IL92"/>
<sequence>YIEHKYEYRIVALKQIKSYEALKNNTYRVRKLIVLTTVFLQSFKLKHKFWDIPGLTYYPGLGAICNSGIGQHFYMYFEASTFPCFIYTGIVKGKIQPFKPSYDSGDKRKKGLTNSSDFSNKQASLCQQQIDVE</sequence>
<feature type="non-terminal residue" evidence="2">
    <location>
        <position position="1"/>
    </location>
</feature>
<organism>
    <name type="scientific">Solenopsis invicta</name>
    <name type="common">Red imported fire ant</name>
    <name type="synonym">Solenopsis wagneri</name>
    <dbReference type="NCBI Taxonomy" id="13686"/>
    <lineage>
        <taxon>Eukaryota</taxon>
        <taxon>Metazoa</taxon>
        <taxon>Ecdysozoa</taxon>
        <taxon>Arthropoda</taxon>
        <taxon>Hexapoda</taxon>
        <taxon>Insecta</taxon>
        <taxon>Pterygota</taxon>
        <taxon>Neoptera</taxon>
        <taxon>Endopterygota</taxon>
        <taxon>Hymenoptera</taxon>
        <taxon>Apocrita</taxon>
        <taxon>Aculeata</taxon>
        <taxon>Formicoidea</taxon>
        <taxon>Formicidae</taxon>
        <taxon>Myrmicinae</taxon>
        <taxon>Solenopsis</taxon>
    </lineage>
</organism>